<keyword evidence="3" id="KW-0808">Transferase</keyword>
<accession>A0A7Z2W0E4</accession>
<keyword evidence="1" id="KW-1133">Transmembrane helix</keyword>
<feature type="transmembrane region" description="Helical" evidence="1">
    <location>
        <begin position="156"/>
        <end position="174"/>
    </location>
</feature>
<feature type="transmembrane region" description="Helical" evidence="1">
    <location>
        <begin position="91"/>
        <end position="110"/>
    </location>
</feature>
<dbReference type="GO" id="GO:0016747">
    <property type="term" value="F:acyltransferase activity, transferring groups other than amino-acyl groups"/>
    <property type="evidence" value="ECO:0007669"/>
    <property type="project" value="InterPro"/>
</dbReference>
<dbReference type="RefSeq" id="WP_170204269.1">
    <property type="nucleotide sequence ID" value="NZ_CP051685.1"/>
</dbReference>
<gene>
    <name evidence="3" type="ORF">HH212_20955</name>
</gene>
<reference evidence="3 4" key="1">
    <citation type="submission" date="2020-04" db="EMBL/GenBank/DDBJ databases">
        <title>Genome sequencing of novel species.</title>
        <authorList>
            <person name="Heo J."/>
            <person name="Kim S.-J."/>
            <person name="Kim J.-S."/>
            <person name="Hong S.-B."/>
            <person name="Kwon S.-W."/>
        </authorList>
    </citation>
    <scope>NUCLEOTIDE SEQUENCE [LARGE SCALE GENOMIC DNA]</scope>
    <source>
        <strain evidence="3 4">GN2-R2</strain>
    </source>
</reference>
<evidence type="ECO:0000256" key="1">
    <source>
        <dbReference type="SAM" id="Phobius"/>
    </source>
</evidence>
<dbReference type="InterPro" id="IPR002656">
    <property type="entry name" value="Acyl_transf_3_dom"/>
</dbReference>
<feature type="transmembrane region" description="Helical" evidence="1">
    <location>
        <begin position="303"/>
        <end position="322"/>
    </location>
</feature>
<feature type="transmembrane region" description="Helical" evidence="1">
    <location>
        <begin position="181"/>
        <end position="199"/>
    </location>
</feature>
<dbReference type="InterPro" id="IPR050879">
    <property type="entry name" value="Acyltransferase_3"/>
</dbReference>
<dbReference type="PANTHER" id="PTHR23028">
    <property type="entry name" value="ACETYLTRANSFERASE"/>
    <property type="match status" value="1"/>
</dbReference>
<feature type="transmembrane region" description="Helical" evidence="1">
    <location>
        <begin position="53"/>
        <end position="71"/>
    </location>
</feature>
<feature type="transmembrane region" description="Helical" evidence="1">
    <location>
        <begin position="214"/>
        <end position="233"/>
    </location>
</feature>
<feature type="domain" description="Acyltransferase 3" evidence="2">
    <location>
        <begin position="20"/>
        <end position="357"/>
    </location>
</feature>
<keyword evidence="1" id="KW-0472">Membrane</keyword>
<protein>
    <submittedName>
        <fullName evidence="3">Acyltransferase</fullName>
    </submittedName>
</protein>
<keyword evidence="4" id="KW-1185">Reference proteome</keyword>
<name>A0A7Z2W0E4_9BURK</name>
<feature type="transmembrane region" description="Helical" evidence="1">
    <location>
        <begin position="22"/>
        <end position="41"/>
    </location>
</feature>
<dbReference type="AlphaFoldDB" id="A0A7Z2W0E4"/>
<feature type="transmembrane region" description="Helical" evidence="1">
    <location>
        <begin position="245"/>
        <end position="262"/>
    </location>
</feature>
<evidence type="ECO:0000313" key="3">
    <source>
        <dbReference type="EMBL" id="QJE02182.1"/>
    </source>
</evidence>
<dbReference type="Proteomes" id="UP000502415">
    <property type="component" value="Chromosome"/>
</dbReference>
<sequence length="401" mass="43443">MNSTSIDAAFGDSKRHYPILDGLRGVAALMVVAFHLFEAHAPNRFEQLINHGYLAVDFFFVLSGFVIGYAYDDRWQRMTFADFCKRRLVRLHPMIVIAMLIGALMFPFQASGIFPKYAGATAGDVLLALVVGMTLLPLPPSMDVRGWGEMHALNGPAWSLFFEYVANLLYALVIRRFSNTALAILVFVAGCALAQHTVWGPNGDVIGGWSLEPAQLQLGFTRLMYPFFAGLLLSRMVRPSRIAHSFPLCALLVAAILAMPRVGGASTLWMNGLYEAVCIIVLFPLVVWLGASGAVAAGAPARVCGVLGAISYPLYIVHYPIVYTYTAWAVDGKVKLADGWPVALAAFGASVALAWLCLTYYDVPLRRWLGRRLVEGRSGARPVQAAAAAAGAADEASAPER</sequence>
<evidence type="ECO:0000259" key="2">
    <source>
        <dbReference type="Pfam" id="PF01757"/>
    </source>
</evidence>
<dbReference type="PANTHER" id="PTHR23028:SF134">
    <property type="entry name" value="PUTATIVE (AFU_ORTHOLOGUE AFUA_4G08520)-RELATED"/>
    <property type="match status" value="1"/>
</dbReference>
<feature type="transmembrane region" description="Helical" evidence="1">
    <location>
        <begin position="342"/>
        <end position="363"/>
    </location>
</feature>
<keyword evidence="3" id="KW-0012">Acyltransferase</keyword>
<dbReference type="EMBL" id="CP051685">
    <property type="protein sequence ID" value="QJE02182.1"/>
    <property type="molecule type" value="Genomic_DNA"/>
</dbReference>
<dbReference type="Pfam" id="PF01757">
    <property type="entry name" value="Acyl_transf_3"/>
    <property type="match status" value="1"/>
</dbReference>
<keyword evidence="1" id="KW-0812">Transmembrane</keyword>
<dbReference type="KEGG" id="mfy:HH212_20955"/>
<organism evidence="3 4">
    <name type="scientific">Massilia forsythiae</name>
    <dbReference type="NCBI Taxonomy" id="2728020"/>
    <lineage>
        <taxon>Bacteria</taxon>
        <taxon>Pseudomonadati</taxon>
        <taxon>Pseudomonadota</taxon>
        <taxon>Betaproteobacteria</taxon>
        <taxon>Burkholderiales</taxon>
        <taxon>Oxalobacteraceae</taxon>
        <taxon>Telluria group</taxon>
        <taxon>Massilia</taxon>
    </lineage>
</organism>
<proteinExistence type="predicted"/>
<feature type="transmembrane region" description="Helical" evidence="1">
    <location>
        <begin position="268"/>
        <end position="291"/>
    </location>
</feature>
<evidence type="ECO:0000313" key="4">
    <source>
        <dbReference type="Proteomes" id="UP000502415"/>
    </source>
</evidence>